<gene>
    <name evidence="1" type="ORF">P691DRAFT_842333</name>
</gene>
<dbReference type="OrthoDB" id="2831558at2759"/>
<evidence type="ECO:0000313" key="1">
    <source>
        <dbReference type="EMBL" id="KAF9443506.1"/>
    </source>
</evidence>
<evidence type="ECO:0008006" key="3">
    <source>
        <dbReference type="Google" id="ProtNLM"/>
    </source>
</evidence>
<dbReference type="PANTHER" id="PTHR36091">
    <property type="entry name" value="ALTERED INHERITANCE OF MITOCHONDRIA PROTEIN 9, MITOCHONDRIAL"/>
    <property type="match status" value="1"/>
</dbReference>
<evidence type="ECO:0000313" key="2">
    <source>
        <dbReference type="Proteomes" id="UP000807342"/>
    </source>
</evidence>
<organism evidence="1 2">
    <name type="scientific">Macrolepiota fuliginosa MF-IS2</name>
    <dbReference type="NCBI Taxonomy" id="1400762"/>
    <lineage>
        <taxon>Eukaryota</taxon>
        <taxon>Fungi</taxon>
        <taxon>Dikarya</taxon>
        <taxon>Basidiomycota</taxon>
        <taxon>Agaricomycotina</taxon>
        <taxon>Agaricomycetes</taxon>
        <taxon>Agaricomycetidae</taxon>
        <taxon>Agaricales</taxon>
        <taxon>Agaricineae</taxon>
        <taxon>Agaricaceae</taxon>
        <taxon>Macrolepiota</taxon>
    </lineage>
</organism>
<keyword evidence="2" id="KW-1185">Reference proteome</keyword>
<name>A0A9P5X628_9AGAR</name>
<proteinExistence type="predicted"/>
<reference evidence="1" key="1">
    <citation type="submission" date="2020-11" db="EMBL/GenBank/DDBJ databases">
        <authorList>
            <consortium name="DOE Joint Genome Institute"/>
            <person name="Ahrendt S."/>
            <person name="Riley R."/>
            <person name="Andreopoulos W."/>
            <person name="Labutti K."/>
            <person name="Pangilinan J."/>
            <person name="Ruiz-Duenas F.J."/>
            <person name="Barrasa J.M."/>
            <person name="Sanchez-Garcia M."/>
            <person name="Camarero S."/>
            <person name="Miyauchi S."/>
            <person name="Serrano A."/>
            <person name="Linde D."/>
            <person name="Babiker R."/>
            <person name="Drula E."/>
            <person name="Ayuso-Fernandez I."/>
            <person name="Pacheco R."/>
            <person name="Padilla G."/>
            <person name="Ferreira P."/>
            <person name="Barriuso J."/>
            <person name="Kellner H."/>
            <person name="Castanera R."/>
            <person name="Alfaro M."/>
            <person name="Ramirez L."/>
            <person name="Pisabarro A.G."/>
            <person name="Kuo A."/>
            <person name="Tritt A."/>
            <person name="Lipzen A."/>
            <person name="He G."/>
            <person name="Yan M."/>
            <person name="Ng V."/>
            <person name="Cullen D."/>
            <person name="Martin F."/>
            <person name="Rosso M.-N."/>
            <person name="Henrissat B."/>
            <person name="Hibbett D."/>
            <person name="Martinez A.T."/>
            <person name="Grigoriev I.V."/>
        </authorList>
    </citation>
    <scope>NUCLEOTIDE SEQUENCE</scope>
    <source>
        <strain evidence="1">MF-IS2</strain>
    </source>
</reference>
<dbReference type="GO" id="GO:0005739">
    <property type="term" value="C:mitochondrion"/>
    <property type="evidence" value="ECO:0007669"/>
    <property type="project" value="TreeGrafter"/>
</dbReference>
<dbReference type="PANTHER" id="PTHR36091:SF2">
    <property type="entry name" value="AMINOGLYCOSIDE PHOSPHOTRANSFERASE DOMAIN-CONTAINING PROTEIN"/>
    <property type="match status" value="1"/>
</dbReference>
<comment type="caution">
    <text evidence="1">The sequence shown here is derived from an EMBL/GenBank/DDBJ whole genome shotgun (WGS) entry which is preliminary data.</text>
</comment>
<dbReference type="InterPro" id="IPR051035">
    <property type="entry name" value="Mito_inheritance_9"/>
</dbReference>
<sequence>MLFVTQSGSSFSASRGYVNLRRSPLVEVLLMLSTYQNSLRVDLTVPSSSPCATTSKWSLVFRTRLRATSTTLWPAKWPQWNSSVPPGCLFPGSAHIENLKRYLLITSSLVPRDTALGHFCIRHLDLQQSNIIVQRSPDSSWKVVSLLDWQHASVLPLFLLAGMPQRLQNHDDPFSQSMTPPSLPENFDELEETERTTVEEVYRCRLAHYHYVTNTEEYNKPHYDAMTDHMYVLRSRLLNYASNPWEGETLELKTYARRWS</sequence>
<protein>
    <recommendedName>
        <fullName evidence="3">Aminoglycoside phosphotransferase domain-containing protein</fullName>
    </recommendedName>
</protein>
<dbReference type="EMBL" id="MU151466">
    <property type="protein sequence ID" value="KAF9443506.1"/>
    <property type="molecule type" value="Genomic_DNA"/>
</dbReference>
<dbReference type="AlphaFoldDB" id="A0A9P5X628"/>
<accession>A0A9P5X628</accession>
<dbReference type="Proteomes" id="UP000807342">
    <property type="component" value="Unassembled WGS sequence"/>
</dbReference>